<keyword evidence="3" id="KW-1185">Reference proteome</keyword>
<dbReference type="GeneID" id="40101046"/>
<feature type="compositionally biased region" description="Polar residues" evidence="1">
    <location>
        <begin position="8"/>
        <end position="17"/>
    </location>
</feature>
<name>A0A2P1CF97_9CAUD</name>
<accession>A0A2P1CF97</accession>
<organism evidence="2 3">
    <name type="scientific">Microbacterium phage Koji</name>
    <dbReference type="NCBI Taxonomy" id="2099625"/>
    <lineage>
        <taxon>Viruses</taxon>
        <taxon>Duplodnaviria</taxon>
        <taxon>Heunggongvirae</taxon>
        <taxon>Uroviricota</taxon>
        <taxon>Caudoviricetes</taxon>
        <taxon>Kojivirus</taxon>
        <taxon>Kojivirus koji</taxon>
    </lineage>
</organism>
<feature type="compositionally biased region" description="Low complexity" evidence="1">
    <location>
        <begin position="18"/>
        <end position="29"/>
    </location>
</feature>
<evidence type="ECO:0000313" key="3">
    <source>
        <dbReference type="Proteomes" id="UP000241035"/>
    </source>
</evidence>
<dbReference type="RefSeq" id="YP_009624204.1">
    <property type="nucleotide sequence ID" value="NC_042118.1"/>
</dbReference>
<feature type="region of interest" description="Disordered" evidence="1">
    <location>
        <begin position="1"/>
        <end position="77"/>
    </location>
</feature>
<evidence type="ECO:0000256" key="1">
    <source>
        <dbReference type="SAM" id="MobiDB-lite"/>
    </source>
</evidence>
<proteinExistence type="predicted"/>
<protein>
    <submittedName>
        <fullName evidence="2">Scaffolding protein</fullName>
    </submittedName>
</protein>
<sequence length="182" mass="19321">MATENQDEMSNGTTSETEGQAAEQGQQQEVTPETGGNDTSEGQQSQEQRLPDDHPLVKAYASSQSELKALRSSSQAHQAKVAELETKIAELTTKAESTDTVQGKFDRLEAFLLALPGPLGKALDSRSFTDALFNSDKSIEDILKDWQRANPTATSQALGAGAGDPGKKAPTMNELLRAAAGS</sequence>
<reference evidence="2 3" key="1">
    <citation type="submission" date="2018-02" db="EMBL/GenBank/DDBJ databases">
        <authorList>
            <person name="Zack K.M."/>
            <person name="Garlena R.A."/>
            <person name="Russell D.A."/>
            <person name="Pope W.H."/>
            <person name="Jacobs-Sera D."/>
            <person name="Hatfull G.F."/>
        </authorList>
    </citation>
    <scope>NUCLEOTIDE SEQUENCE [LARGE SCALE GENOMIC DNA]</scope>
</reference>
<gene>
    <name evidence="2" type="primary">5</name>
    <name evidence="2" type="ORF">PBI_KOJI_5</name>
</gene>
<evidence type="ECO:0000313" key="2">
    <source>
        <dbReference type="EMBL" id="AVJ49906.1"/>
    </source>
</evidence>
<dbReference type="KEGG" id="vg:40101046"/>
<feature type="compositionally biased region" description="Polar residues" evidence="1">
    <location>
        <begin position="61"/>
        <end position="77"/>
    </location>
</feature>
<dbReference type="Proteomes" id="UP000241035">
    <property type="component" value="Segment"/>
</dbReference>
<dbReference type="EMBL" id="MG925345">
    <property type="protein sequence ID" value="AVJ49906.1"/>
    <property type="molecule type" value="Genomic_DNA"/>
</dbReference>
<dbReference type="OrthoDB" id="25922at10239"/>
<feature type="compositionally biased region" description="Polar residues" evidence="1">
    <location>
        <begin position="30"/>
        <end position="48"/>
    </location>
</feature>